<feature type="transmembrane region" description="Helical" evidence="1">
    <location>
        <begin position="276"/>
        <end position="295"/>
    </location>
</feature>
<sequence>MAVREHVAENLLQGIQRGEAQHSRYRLTALVHSAVAATCLLLSVLAVHHTADKVPDDAFIILRYAQNLLDGHGWVYNLHHSTTNAVSAPLYTLLLALLGSIFRDMELATTLLFVFTTAASGYLTFLILRKNAMTLGGLAAMCLMIINPWLLATRGLETSAFICLLLLAVLLQGAGKHAALGFALVAATLVRGDGAVFAAVVFVLLWIQFKHFPMRLMAGAAAAIALWALTALAINIPIIPDTFAAKVAQGRSGLWGDMLYLRGFAVSPKVFGFMEWATVAALMGGIGILLVGGLFGLRRYLGAFILGVALLFAAYGLIIRPPSYHWYYGPQLALMALCGGIAISVISRASAVNFIRSSAGRRGAGSDDRLKASQSVSQRAGAVALAVAVFATGVMTVVGWRDIIRGVDRPEYLDTASWLKANTPEDATVALAEIGIVGWFSDREMIDFLGLLSKDSVREIANRDPISWLTREEPDYWVVHQPQWAGMEAAASEPWFALAYQPVWSNGKVVVWQRFRAIAEAKYLTSTLIQPTASQISAQLGVPYEDEATRRAIATLMAIFQSRSDLQAEYLSDERFDLAGLLGWATSPAGATDRHGATVQEFAPTYSQTAQRAAQLAFGAPTALP</sequence>
<feature type="transmembrane region" description="Helical" evidence="1">
    <location>
        <begin position="134"/>
        <end position="151"/>
    </location>
</feature>
<feature type="transmembrane region" description="Helical" evidence="1">
    <location>
        <begin position="109"/>
        <end position="128"/>
    </location>
</feature>
<reference evidence="2 3" key="1">
    <citation type="submission" date="2020-11" db="EMBL/GenBank/DDBJ databases">
        <title>Pseudonocardia abyssalis sp. nov. and Pseudonocardia oceani sp. nov., description and phylogenomic analysis of two novel actinomycetes isolated from the deep Southern Ocean.</title>
        <authorList>
            <person name="Parra J."/>
        </authorList>
    </citation>
    <scope>NUCLEOTIDE SEQUENCE [LARGE SCALE GENOMIC DNA]</scope>
    <source>
        <strain evidence="3">KRD185</strain>
    </source>
</reference>
<dbReference type="RefSeq" id="WP_218595554.1">
    <property type="nucleotide sequence ID" value="NZ_JADQDE010000056.1"/>
</dbReference>
<comment type="caution">
    <text evidence="2">The sequence shown here is derived from an EMBL/GenBank/DDBJ whole genome shotgun (WGS) entry which is preliminary data.</text>
</comment>
<feature type="transmembrane region" description="Helical" evidence="1">
    <location>
        <begin position="331"/>
        <end position="355"/>
    </location>
</feature>
<protein>
    <recommendedName>
        <fullName evidence="4">Glycosyltransferase RgtA/B/C/D-like domain-containing protein</fullName>
    </recommendedName>
</protein>
<feature type="transmembrane region" description="Helical" evidence="1">
    <location>
        <begin position="85"/>
        <end position="102"/>
    </location>
</feature>
<evidence type="ECO:0000313" key="2">
    <source>
        <dbReference type="EMBL" id="MBW0127487.1"/>
    </source>
</evidence>
<evidence type="ECO:0000256" key="1">
    <source>
        <dbReference type="SAM" id="Phobius"/>
    </source>
</evidence>
<dbReference type="Proteomes" id="UP000694300">
    <property type="component" value="Unassembled WGS sequence"/>
</dbReference>
<feature type="transmembrane region" description="Helical" evidence="1">
    <location>
        <begin position="300"/>
        <end position="319"/>
    </location>
</feature>
<gene>
    <name evidence="2" type="ORF">I4I82_07295</name>
</gene>
<feature type="transmembrane region" description="Helical" evidence="1">
    <location>
        <begin position="181"/>
        <end position="207"/>
    </location>
</feature>
<feature type="transmembrane region" description="Helical" evidence="1">
    <location>
        <begin position="219"/>
        <end position="239"/>
    </location>
</feature>
<feature type="transmembrane region" description="Helical" evidence="1">
    <location>
        <begin position="27"/>
        <end position="47"/>
    </location>
</feature>
<evidence type="ECO:0008006" key="4">
    <source>
        <dbReference type="Google" id="ProtNLM"/>
    </source>
</evidence>
<keyword evidence="3" id="KW-1185">Reference proteome</keyword>
<keyword evidence="1" id="KW-0812">Transmembrane</keyword>
<evidence type="ECO:0000313" key="3">
    <source>
        <dbReference type="Proteomes" id="UP000694300"/>
    </source>
</evidence>
<organism evidence="2 3">
    <name type="scientific">Pseudonocardia oceani</name>
    <dbReference type="NCBI Taxonomy" id="2792013"/>
    <lineage>
        <taxon>Bacteria</taxon>
        <taxon>Bacillati</taxon>
        <taxon>Actinomycetota</taxon>
        <taxon>Actinomycetes</taxon>
        <taxon>Pseudonocardiales</taxon>
        <taxon>Pseudonocardiaceae</taxon>
        <taxon>Pseudonocardia</taxon>
    </lineage>
</organism>
<keyword evidence="1" id="KW-0472">Membrane</keyword>
<accession>A0ABS6U5I3</accession>
<feature type="transmembrane region" description="Helical" evidence="1">
    <location>
        <begin position="376"/>
        <end position="400"/>
    </location>
</feature>
<feature type="transmembrane region" description="Helical" evidence="1">
    <location>
        <begin position="158"/>
        <end position="175"/>
    </location>
</feature>
<proteinExistence type="predicted"/>
<name>A0ABS6U5I3_9PSEU</name>
<keyword evidence="1" id="KW-1133">Transmembrane helix</keyword>
<dbReference type="EMBL" id="JADQDF010000001">
    <property type="protein sequence ID" value="MBW0127487.1"/>
    <property type="molecule type" value="Genomic_DNA"/>
</dbReference>